<accession>A0A376GK35</accession>
<dbReference type="AlphaFoldDB" id="A0A376GK35"/>
<dbReference type="EMBL" id="UFXS01000001">
    <property type="protein sequence ID" value="STD59303.1"/>
    <property type="molecule type" value="Genomic_DNA"/>
</dbReference>
<feature type="coiled-coil region" evidence="1">
    <location>
        <begin position="98"/>
        <end position="135"/>
    </location>
</feature>
<dbReference type="RefSeq" id="WP_221408237.1">
    <property type="nucleotide sequence ID" value="NZ_UFXS01000001.1"/>
</dbReference>
<evidence type="ECO:0000259" key="2">
    <source>
        <dbReference type="Pfam" id="PF10088"/>
    </source>
</evidence>
<proteinExistence type="predicted"/>
<dbReference type="Pfam" id="PF10088">
    <property type="entry name" value="DUF2326"/>
    <property type="match status" value="1"/>
</dbReference>
<dbReference type="InterPro" id="IPR018760">
    <property type="entry name" value="DUF2326"/>
</dbReference>
<sequence length="287" mass="33242">MIIESKNDLENDLANINTNQIKRLYEKAMLLIPDLQKSFEETVSFHNQMIKQKVEYVTEELPTLDNEIRNHKRELNLLISSEKELSLSLSKSGAIEDLQLIINELNEYYEKKGNLEEMKRLWEKSNENLKNINERIEIINTNIISKDEVIQKRIEEFNEYFSEISNKLDGVHSYLSADNDGGIYKFKISTLEENPGTGSKKSQMASFDLAYIKFADANNIPCLHFILQDQIENVHSNQITNLLTEIVDDVNCQYVLSVLRDKLPNTINISSYEVVSLSQNDKLFKVQ</sequence>
<organism evidence="3 4">
    <name type="scientific">Empedobacter falsenii</name>
    <dbReference type="NCBI Taxonomy" id="343874"/>
    <lineage>
        <taxon>Bacteria</taxon>
        <taxon>Pseudomonadati</taxon>
        <taxon>Bacteroidota</taxon>
        <taxon>Flavobacteriia</taxon>
        <taxon>Flavobacteriales</taxon>
        <taxon>Weeksellaceae</taxon>
        <taxon>Empedobacter</taxon>
    </lineage>
</organism>
<name>A0A376GK35_9FLAO</name>
<evidence type="ECO:0000256" key="1">
    <source>
        <dbReference type="SAM" id="Coils"/>
    </source>
</evidence>
<protein>
    <submittedName>
        <fullName evidence="3">Uncharacterized protein conserved in bacteria (DUF2326)</fullName>
    </submittedName>
</protein>
<evidence type="ECO:0000313" key="4">
    <source>
        <dbReference type="Proteomes" id="UP000254737"/>
    </source>
</evidence>
<evidence type="ECO:0000313" key="3">
    <source>
        <dbReference type="EMBL" id="STD59303.1"/>
    </source>
</evidence>
<keyword evidence="1" id="KW-0175">Coiled coil</keyword>
<gene>
    <name evidence="3" type="ORF">NCTC13456_02943</name>
</gene>
<dbReference type="Proteomes" id="UP000254737">
    <property type="component" value="Unassembled WGS sequence"/>
</dbReference>
<feature type="domain" description="DUF2326" evidence="2">
    <location>
        <begin position="172"/>
        <end position="287"/>
    </location>
</feature>
<reference evidence="3 4" key="1">
    <citation type="submission" date="2018-06" db="EMBL/GenBank/DDBJ databases">
        <authorList>
            <consortium name="Pathogen Informatics"/>
            <person name="Doyle S."/>
        </authorList>
    </citation>
    <scope>NUCLEOTIDE SEQUENCE [LARGE SCALE GENOMIC DNA]</scope>
    <source>
        <strain evidence="3 4">NCTC13456</strain>
    </source>
</reference>